<dbReference type="OrthoDB" id="8193822at2759"/>
<organism evidence="4 5">
    <name type="scientific">Thelohanellus kitauei</name>
    <name type="common">Myxosporean</name>
    <dbReference type="NCBI Taxonomy" id="669202"/>
    <lineage>
        <taxon>Eukaryota</taxon>
        <taxon>Metazoa</taxon>
        <taxon>Cnidaria</taxon>
        <taxon>Myxozoa</taxon>
        <taxon>Myxosporea</taxon>
        <taxon>Bivalvulida</taxon>
        <taxon>Platysporina</taxon>
        <taxon>Myxobolidae</taxon>
        <taxon>Thelohanellus</taxon>
    </lineage>
</organism>
<feature type="domain" description="Reverse transcriptase/retrotransposon-derived protein RNase H-like" evidence="3">
    <location>
        <begin position="360"/>
        <end position="448"/>
    </location>
</feature>
<dbReference type="SUPFAM" id="SSF56672">
    <property type="entry name" value="DNA/RNA polymerases"/>
    <property type="match status" value="1"/>
</dbReference>
<comment type="caution">
    <text evidence="4">The sequence shown here is derived from an EMBL/GenBank/DDBJ whole genome shotgun (WGS) entry which is preliminary data.</text>
</comment>
<evidence type="ECO:0000256" key="1">
    <source>
        <dbReference type="ARBA" id="ARBA00023268"/>
    </source>
</evidence>
<keyword evidence="2" id="KW-0175">Coiled coil</keyword>
<dbReference type="PANTHER" id="PTHR37984:SF5">
    <property type="entry name" value="PROTEIN NYNRIN-LIKE"/>
    <property type="match status" value="1"/>
</dbReference>
<dbReference type="InterPro" id="IPR041577">
    <property type="entry name" value="RT_RNaseH_2"/>
</dbReference>
<dbReference type="EMBL" id="JWZT01004090">
    <property type="protein sequence ID" value="KII64807.1"/>
    <property type="molecule type" value="Genomic_DNA"/>
</dbReference>
<evidence type="ECO:0000259" key="3">
    <source>
        <dbReference type="Pfam" id="PF17919"/>
    </source>
</evidence>
<dbReference type="FunFam" id="3.30.70.270:FF:000020">
    <property type="entry name" value="Transposon Tf2-6 polyprotein-like Protein"/>
    <property type="match status" value="1"/>
</dbReference>
<dbReference type="Proteomes" id="UP000031668">
    <property type="component" value="Unassembled WGS sequence"/>
</dbReference>
<sequence>MALVTRFRIRHILAFEQIAYLIKNLLNKAYPSFEVEKRELLVLEHFTSKVDAEIRSSQLESKISALTEKINAVEINDQKENGNMMLNMQQDRSPPETATNVVIIIGDQEGPDDSRKRSIGENNEYRLDVAVRNTLNKGNEVSTCETTEVCNNIETDNTVETEIPSFEDNQQIVPEHSAIYTQSLRSILRLLGRTTKIFHNMELTNGSIRICIDYHKLNRITKKNANPIPLVSDVPNNLINSKVFITLDFKSGYWQIPITVEDMEKTAFSHSIGERFSSKWREIHIWKECGIIFGIYVGVEGMKPNPENVNEVFNYPKPESIKDFQKFIGLASYYRIFLNSFGDLSQPLHKLTNNSVGFDWSVEADILFETNKSRLTSCLVLSNPAISKHFKVSTDARSYAIGAILEQEGHPIIFASRVINKAKSNYSAYDLDMVFDLKTFRQYLLGKNLSRNGRVGRWVIQMQELEVRYRKGNRKLECRCEFHALDVN</sequence>
<dbReference type="AlphaFoldDB" id="A0A0C2MSY0"/>
<dbReference type="Gene3D" id="3.10.10.10">
    <property type="entry name" value="HIV Type 1 Reverse Transcriptase, subunit A, domain 1"/>
    <property type="match status" value="1"/>
</dbReference>
<feature type="coiled-coil region" evidence="2">
    <location>
        <begin position="49"/>
        <end position="76"/>
    </location>
</feature>
<dbReference type="Pfam" id="PF17919">
    <property type="entry name" value="RT_RNaseH_2"/>
    <property type="match status" value="1"/>
</dbReference>
<dbReference type="Gene3D" id="3.30.70.270">
    <property type="match status" value="2"/>
</dbReference>
<dbReference type="InterPro" id="IPR050951">
    <property type="entry name" value="Retrovirus_Pol_polyprotein"/>
</dbReference>
<accession>A0A0C2MSY0</accession>
<evidence type="ECO:0000313" key="4">
    <source>
        <dbReference type="EMBL" id="KII64807.1"/>
    </source>
</evidence>
<evidence type="ECO:0000256" key="2">
    <source>
        <dbReference type="SAM" id="Coils"/>
    </source>
</evidence>
<evidence type="ECO:0000313" key="5">
    <source>
        <dbReference type="Proteomes" id="UP000031668"/>
    </source>
</evidence>
<keyword evidence="5" id="KW-1185">Reference proteome</keyword>
<proteinExistence type="predicted"/>
<keyword evidence="1" id="KW-0511">Multifunctional enzyme</keyword>
<gene>
    <name evidence="4" type="ORF">RF11_02516</name>
</gene>
<name>A0A0C2MSY0_THEKT</name>
<dbReference type="PANTHER" id="PTHR37984">
    <property type="entry name" value="PROTEIN CBG26694"/>
    <property type="match status" value="1"/>
</dbReference>
<reference evidence="4 5" key="1">
    <citation type="journal article" date="2014" name="Genome Biol. Evol.">
        <title>The genome of the myxosporean Thelohanellus kitauei shows adaptations to nutrient acquisition within its fish host.</title>
        <authorList>
            <person name="Yang Y."/>
            <person name="Xiong J."/>
            <person name="Zhou Z."/>
            <person name="Huo F."/>
            <person name="Miao W."/>
            <person name="Ran C."/>
            <person name="Liu Y."/>
            <person name="Zhang J."/>
            <person name="Feng J."/>
            <person name="Wang M."/>
            <person name="Wang M."/>
            <person name="Wang L."/>
            <person name="Yao B."/>
        </authorList>
    </citation>
    <scope>NUCLEOTIDE SEQUENCE [LARGE SCALE GENOMIC DNA]</scope>
    <source>
        <strain evidence="4">Wuqing</strain>
    </source>
</reference>
<dbReference type="InterPro" id="IPR043502">
    <property type="entry name" value="DNA/RNA_pol_sf"/>
</dbReference>
<dbReference type="InterPro" id="IPR043128">
    <property type="entry name" value="Rev_trsase/Diguanyl_cyclase"/>
</dbReference>
<protein>
    <recommendedName>
        <fullName evidence="3">Reverse transcriptase/retrotransposon-derived protein RNase H-like domain-containing protein</fullName>
    </recommendedName>
</protein>